<accession>A0ACB7SUR7</accession>
<sequence>MDELEEALTRGGNLARRVPLWPRSDQCCFSRQPGCVFWHCLRNRKLQCTVRGALTTLTELALRVQCGSSIQFKYCTTSAEGYYYDGKKRKCVATSDEPPFLCNDGPNRFSKMYTCHVECVQARQPNKVCDVVPLFIPCQTRHLNHSWWFYDESKSRCVEWDMETGRCPHINDPDLEYQTEEACEETCASNPYHAVVFDCYVGDDEPCHIDYVKDPYFAFRGTDGRLQCLLADVDTLRGHLCLDEERWFKDRSTCAGTCMVSAAREVHDDPLPSPRPLRHNGNVSAEMCHEAEEVPHPEDH</sequence>
<dbReference type="Proteomes" id="UP000821845">
    <property type="component" value="Chromosome 2"/>
</dbReference>
<comment type="caution">
    <text evidence="1">The sequence shown here is derived from an EMBL/GenBank/DDBJ whole genome shotgun (WGS) entry which is preliminary data.</text>
</comment>
<evidence type="ECO:0000313" key="1">
    <source>
        <dbReference type="EMBL" id="KAH6938716.1"/>
    </source>
</evidence>
<organism evidence="1 2">
    <name type="scientific">Hyalomma asiaticum</name>
    <name type="common">Tick</name>
    <dbReference type="NCBI Taxonomy" id="266040"/>
    <lineage>
        <taxon>Eukaryota</taxon>
        <taxon>Metazoa</taxon>
        <taxon>Ecdysozoa</taxon>
        <taxon>Arthropoda</taxon>
        <taxon>Chelicerata</taxon>
        <taxon>Arachnida</taxon>
        <taxon>Acari</taxon>
        <taxon>Parasitiformes</taxon>
        <taxon>Ixodida</taxon>
        <taxon>Ixodoidea</taxon>
        <taxon>Ixodidae</taxon>
        <taxon>Hyalomminae</taxon>
        <taxon>Hyalomma</taxon>
    </lineage>
</organism>
<protein>
    <submittedName>
        <fullName evidence="1">Uncharacterized protein</fullName>
    </submittedName>
</protein>
<evidence type="ECO:0000313" key="2">
    <source>
        <dbReference type="Proteomes" id="UP000821845"/>
    </source>
</evidence>
<name>A0ACB7SUR7_HYAAI</name>
<reference evidence="1" key="1">
    <citation type="submission" date="2020-05" db="EMBL/GenBank/DDBJ databases">
        <title>Large-scale comparative analyses of tick genomes elucidate their genetic diversity and vector capacities.</title>
        <authorList>
            <person name="Jia N."/>
            <person name="Wang J."/>
            <person name="Shi W."/>
            <person name="Du L."/>
            <person name="Sun Y."/>
            <person name="Zhan W."/>
            <person name="Jiang J."/>
            <person name="Wang Q."/>
            <person name="Zhang B."/>
            <person name="Ji P."/>
            <person name="Sakyi L.B."/>
            <person name="Cui X."/>
            <person name="Yuan T."/>
            <person name="Jiang B."/>
            <person name="Yang W."/>
            <person name="Lam T.T.-Y."/>
            <person name="Chang Q."/>
            <person name="Ding S."/>
            <person name="Wang X."/>
            <person name="Zhu J."/>
            <person name="Ruan X."/>
            <person name="Zhao L."/>
            <person name="Wei J."/>
            <person name="Que T."/>
            <person name="Du C."/>
            <person name="Cheng J."/>
            <person name="Dai P."/>
            <person name="Han X."/>
            <person name="Huang E."/>
            <person name="Gao Y."/>
            <person name="Liu J."/>
            <person name="Shao H."/>
            <person name="Ye R."/>
            <person name="Li L."/>
            <person name="Wei W."/>
            <person name="Wang X."/>
            <person name="Wang C."/>
            <person name="Yang T."/>
            <person name="Huo Q."/>
            <person name="Li W."/>
            <person name="Guo W."/>
            <person name="Chen H."/>
            <person name="Zhou L."/>
            <person name="Ni X."/>
            <person name="Tian J."/>
            <person name="Zhou Y."/>
            <person name="Sheng Y."/>
            <person name="Liu T."/>
            <person name="Pan Y."/>
            <person name="Xia L."/>
            <person name="Li J."/>
            <person name="Zhao F."/>
            <person name="Cao W."/>
        </authorList>
    </citation>
    <scope>NUCLEOTIDE SEQUENCE</scope>
    <source>
        <strain evidence="1">Hyas-2018</strain>
    </source>
</reference>
<dbReference type="EMBL" id="CM023482">
    <property type="protein sequence ID" value="KAH6938716.1"/>
    <property type="molecule type" value="Genomic_DNA"/>
</dbReference>
<gene>
    <name evidence="1" type="ORF">HPB50_011937</name>
</gene>
<keyword evidence="2" id="KW-1185">Reference proteome</keyword>
<proteinExistence type="predicted"/>